<feature type="compositionally biased region" description="Low complexity" evidence="1">
    <location>
        <begin position="86"/>
        <end position="97"/>
    </location>
</feature>
<sequence length="163" mass="17524">AENFAKSNQGTLKKSGAPPIGLQDPTSRLSISSEPGDLSYSRERREKEMDMISSQAPLSTFSLKRAHSVVSSKDKTVDSHCRTEASSSSPTSTSVISSPPPTIIPTPNFTRSLSAQSSIPFITSVPPPVAQKPKLPMKVRPPVMKKPISRPDISHSPPLQPPQ</sequence>
<organism evidence="2">
    <name type="scientific">Arion vulgaris</name>
    <dbReference type="NCBI Taxonomy" id="1028688"/>
    <lineage>
        <taxon>Eukaryota</taxon>
        <taxon>Metazoa</taxon>
        <taxon>Spiralia</taxon>
        <taxon>Lophotrochozoa</taxon>
        <taxon>Mollusca</taxon>
        <taxon>Gastropoda</taxon>
        <taxon>Heterobranchia</taxon>
        <taxon>Euthyneura</taxon>
        <taxon>Panpulmonata</taxon>
        <taxon>Eupulmonata</taxon>
        <taxon>Stylommatophora</taxon>
        <taxon>Helicina</taxon>
        <taxon>Arionoidea</taxon>
        <taxon>Arionidae</taxon>
        <taxon>Arion</taxon>
    </lineage>
</organism>
<dbReference type="EMBL" id="HACG01015624">
    <property type="protein sequence ID" value="CEK62489.1"/>
    <property type="molecule type" value="Transcribed_RNA"/>
</dbReference>
<reference evidence="2" key="1">
    <citation type="submission" date="2014-12" db="EMBL/GenBank/DDBJ databases">
        <title>Insight into the proteome of Arion vulgaris.</title>
        <authorList>
            <person name="Aradska J."/>
            <person name="Bulat T."/>
            <person name="Smidak R."/>
            <person name="Sarate P."/>
            <person name="Gangsoo J."/>
            <person name="Sialana F."/>
            <person name="Bilban M."/>
            <person name="Lubec G."/>
        </authorList>
    </citation>
    <scope>NUCLEOTIDE SEQUENCE</scope>
    <source>
        <tissue evidence="2">Skin</tissue>
    </source>
</reference>
<protein>
    <submittedName>
        <fullName evidence="2">Uncharacterized protein</fullName>
    </submittedName>
</protein>
<feature type="compositionally biased region" description="Low complexity" evidence="1">
    <location>
        <begin position="132"/>
        <end position="146"/>
    </location>
</feature>
<feature type="compositionally biased region" description="Polar residues" evidence="1">
    <location>
        <begin position="24"/>
        <end position="33"/>
    </location>
</feature>
<dbReference type="AlphaFoldDB" id="A0A0B6Z1Q2"/>
<feature type="region of interest" description="Disordered" evidence="1">
    <location>
        <begin position="70"/>
        <end position="163"/>
    </location>
</feature>
<proteinExistence type="predicted"/>
<gene>
    <name evidence="2" type="primary">ORF45313</name>
</gene>
<name>A0A0B6Z1Q2_9EUPU</name>
<feature type="compositionally biased region" description="Polar residues" evidence="1">
    <location>
        <begin position="1"/>
        <end position="12"/>
    </location>
</feature>
<evidence type="ECO:0000313" key="2">
    <source>
        <dbReference type="EMBL" id="CEK62489.1"/>
    </source>
</evidence>
<feature type="compositionally biased region" description="Basic and acidic residues" evidence="1">
    <location>
        <begin position="72"/>
        <end position="83"/>
    </location>
</feature>
<feature type="compositionally biased region" description="Polar residues" evidence="1">
    <location>
        <begin position="108"/>
        <end position="121"/>
    </location>
</feature>
<accession>A0A0B6Z1Q2</accession>
<feature type="region of interest" description="Disordered" evidence="1">
    <location>
        <begin position="1"/>
        <end position="58"/>
    </location>
</feature>
<feature type="compositionally biased region" description="Basic and acidic residues" evidence="1">
    <location>
        <begin position="40"/>
        <end position="50"/>
    </location>
</feature>
<evidence type="ECO:0000256" key="1">
    <source>
        <dbReference type="SAM" id="MobiDB-lite"/>
    </source>
</evidence>
<feature type="non-terminal residue" evidence="2">
    <location>
        <position position="1"/>
    </location>
</feature>